<evidence type="ECO:0000256" key="4">
    <source>
        <dbReference type="ARBA" id="ARBA00022795"/>
    </source>
</evidence>
<evidence type="ECO:0000313" key="10">
    <source>
        <dbReference type="Proteomes" id="UP000028868"/>
    </source>
</evidence>
<feature type="compositionally biased region" description="Polar residues" evidence="7">
    <location>
        <begin position="1"/>
        <end position="15"/>
    </location>
</feature>
<comment type="similarity">
    <text evidence="1">Belongs to the FlgM family.</text>
</comment>
<dbReference type="SUPFAM" id="SSF101498">
    <property type="entry name" value="Anti-sigma factor FlgM"/>
    <property type="match status" value="1"/>
</dbReference>
<feature type="region of interest" description="Disordered" evidence="7">
    <location>
        <begin position="1"/>
        <end position="53"/>
    </location>
</feature>
<proteinExistence type="inferred from homology"/>
<comment type="caution">
    <text evidence="9">The sequence shown here is derived from an EMBL/GenBank/DDBJ whole genome shotgun (WGS) entry which is preliminary data.</text>
</comment>
<evidence type="ECO:0000256" key="7">
    <source>
        <dbReference type="SAM" id="MobiDB-lite"/>
    </source>
</evidence>
<dbReference type="Proteomes" id="UP000028868">
    <property type="component" value="Unassembled WGS sequence"/>
</dbReference>
<dbReference type="AlphaFoldDB" id="A0A059NV17"/>
<gene>
    <name evidence="9" type="ORF">BN983_00935</name>
</gene>
<protein>
    <recommendedName>
        <fullName evidence="2">Negative regulator of flagellin synthesis</fullName>
    </recommendedName>
</protein>
<dbReference type="GO" id="GO:0045892">
    <property type="term" value="P:negative regulation of DNA-templated transcription"/>
    <property type="evidence" value="ECO:0007669"/>
    <property type="project" value="InterPro"/>
</dbReference>
<evidence type="ECO:0000259" key="8">
    <source>
        <dbReference type="Pfam" id="PF04316"/>
    </source>
</evidence>
<organism evidence="9 10">
    <name type="scientific">Halobacillus karajensis</name>
    <dbReference type="NCBI Taxonomy" id="195088"/>
    <lineage>
        <taxon>Bacteria</taxon>
        <taxon>Bacillati</taxon>
        <taxon>Bacillota</taxon>
        <taxon>Bacilli</taxon>
        <taxon>Bacillales</taxon>
        <taxon>Bacillaceae</taxon>
        <taxon>Halobacillus</taxon>
    </lineage>
</organism>
<dbReference type="Pfam" id="PF04316">
    <property type="entry name" value="FlgM"/>
    <property type="match status" value="1"/>
</dbReference>
<accession>A0A059NV17</accession>
<dbReference type="InterPro" id="IPR035890">
    <property type="entry name" value="Anti-sigma-28_factor_FlgM_sf"/>
</dbReference>
<feature type="compositionally biased region" description="Polar residues" evidence="7">
    <location>
        <begin position="39"/>
        <end position="49"/>
    </location>
</feature>
<keyword evidence="9" id="KW-0969">Cilium</keyword>
<reference evidence="9 10" key="2">
    <citation type="submission" date="2014-05" db="EMBL/GenBank/DDBJ databases">
        <title>Draft genome sequence of Halobacillus karajensis HK-03.</title>
        <authorList>
            <person name="Khelaifia S."/>
            <person name="Croce O."/>
            <person name="Lagier J.C."/>
            <person name="Raoult D."/>
        </authorList>
    </citation>
    <scope>NUCLEOTIDE SEQUENCE [LARGE SCALE GENOMIC DNA]</scope>
    <source>
        <strain evidence="9 10">HD-03</strain>
    </source>
</reference>
<evidence type="ECO:0000313" key="9">
    <source>
        <dbReference type="EMBL" id="CDQ22720.1"/>
    </source>
</evidence>
<dbReference type="RefSeq" id="WP_035506136.1">
    <property type="nucleotide sequence ID" value="NZ_CCDH010000001.1"/>
</dbReference>
<dbReference type="InterPro" id="IPR007412">
    <property type="entry name" value="FlgM"/>
</dbReference>
<keyword evidence="6" id="KW-0804">Transcription</keyword>
<keyword evidence="10" id="KW-1185">Reference proteome</keyword>
<evidence type="ECO:0000256" key="6">
    <source>
        <dbReference type="ARBA" id="ARBA00023163"/>
    </source>
</evidence>
<evidence type="ECO:0000256" key="5">
    <source>
        <dbReference type="ARBA" id="ARBA00023015"/>
    </source>
</evidence>
<keyword evidence="9" id="KW-0966">Cell projection</keyword>
<keyword evidence="9" id="KW-0282">Flagellum</keyword>
<reference evidence="10" key="1">
    <citation type="submission" date="2014-03" db="EMBL/GenBank/DDBJ databases">
        <authorList>
            <person name="Urmite Genomes U."/>
        </authorList>
    </citation>
    <scope>NUCLEOTIDE SEQUENCE [LARGE SCALE GENOMIC DNA]</scope>
    <source>
        <strain evidence="10">HD-03</strain>
    </source>
</reference>
<dbReference type="EMBL" id="CCDI010000001">
    <property type="protein sequence ID" value="CDQ22720.1"/>
    <property type="molecule type" value="Genomic_DNA"/>
</dbReference>
<dbReference type="InterPro" id="IPR031316">
    <property type="entry name" value="FlgM_C"/>
</dbReference>
<sequence length="86" mass="9703">MKINGPNQSNLNPYQKQIHKQAEAGLKKQPEDKVEISETAKQMQQSGKSESARAKLIEQVKEDVVTGNYRVDSKAAAKKMLNFWSK</sequence>
<keyword evidence="4" id="KW-1005">Bacterial flagellum biogenesis</keyword>
<feature type="compositionally biased region" description="Basic and acidic residues" evidence="7">
    <location>
        <begin position="20"/>
        <end position="38"/>
    </location>
</feature>
<evidence type="ECO:0000256" key="3">
    <source>
        <dbReference type="ARBA" id="ARBA00022491"/>
    </source>
</evidence>
<name>A0A059NV17_9BACI</name>
<evidence type="ECO:0000256" key="1">
    <source>
        <dbReference type="ARBA" id="ARBA00005322"/>
    </source>
</evidence>
<dbReference type="GO" id="GO:0044781">
    <property type="term" value="P:bacterial-type flagellum organization"/>
    <property type="evidence" value="ECO:0007669"/>
    <property type="project" value="UniProtKB-KW"/>
</dbReference>
<dbReference type="NCBIfam" id="TIGR03824">
    <property type="entry name" value="FlgM_jcvi"/>
    <property type="match status" value="1"/>
</dbReference>
<evidence type="ECO:0000256" key="2">
    <source>
        <dbReference type="ARBA" id="ARBA00017823"/>
    </source>
</evidence>
<keyword evidence="3" id="KW-0678">Repressor</keyword>
<keyword evidence="5" id="KW-0805">Transcription regulation</keyword>
<feature type="domain" description="Anti-sigma-28 factor FlgM C-terminal" evidence="8">
    <location>
        <begin position="32"/>
        <end position="82"/>
    </location>
</feature>